<sequence length="493" mass="54206">MSPRNSTPTLRDLITADPGLPYPNPTTPYWISDPGPHPLANTSSPQLPETADVVIIGSGITGTSIAFHLLQEGPPDLRVTVLEARSLCSGATGRNGGHLVTYGAVLYSSLKQMLGRELAYKVLNFTFQNVDAVADAVQRYAPQEAGYRALDRVMCHGDEEGFAEAKRSVEEFERDYPEQAGRYTFLSPEKVKESYGIHGVAGAIKFAAGALSPYRFIMKIWETLLARYPDNLTVEAHTPATNVTQVPICSPDHKYRYRVHTPRGVIRTANVIYATNAYTGHLLPTIRGHIWPFRETMTVQGLSNKIPNRGVTTSWSVHQDPVYNSTSGKSETGTLYLQQNPRNGDFYFGGAYANAEEALTSDDSGMTAQGTAYLRKELSQLFGLNQHDKTRLVSEWTGIQGFTADGAPLAGPLPFSVTRREGGREWIAAGYNGGGMALCWRMGKAIAGMLRGEDVSEWFPEVFYATEERLESTLAVDVGVAGIKEYFPDYREQ</sequence>
<dbReference type="PANTHER" id="PTHR13847">
    <property type="entry name" value="SARCOSINE DEHYDROGENASE-RELATED"/>
    <property type="match status" value="1"/>
</dbReference>
<dbReference type="RefSeq" id="XP_031920577.1">
    <property type="nucleotide sequence ID" value="XM_032071342.1"/>
</dbReference>
<dbReference type="InterPro" id="IPR006076">
    <property type="entry name" value="FAD-dep_OxRdtase"/>
</dbReference>
<keyword evidence="3" id="KW-1185">Reference proteome</keyword>
<dbReference type="PANTHER" id="PTHR13847:SF213">
    <property type="entry name" value="DEPENDENT OXIDOREDUCTASE, PUTATIVE-RELATED"/>
    <property type="match status" value="1"/>
</dbReference>
<name>A0A5N6ZKK9_9EURO</name>
<accession>A0A5N6ZKK9</accession>
<dbReference type="EMBL" id="ML738008">
    <property type="protein sequence ID" value="KAE8357496.1"/>
    <property type="molecule type" value="Genomic_DNA"/>
</dbReference>
<dbReference type="AlphaFoldDB" id="A0A5N6ZKK9"/>
<dbReference type="OrthoDB" id="512662at2759"/>
<dbReference type="GeneID" id="43655788"/>
<dbReference type="Gene3D" id="3.50.50.60">
    <property type="entry name" value="FAD/NAD(P)-binding domain"/>
    <property type="match status" value="1"/>
</dbReference>
<dbReference type="SUPFAM" id="SSF51905">
    <property type="entry name" value="FAD/NAD(P)-binding domain"/>
    <property type="match status" value="1"/>
</dbReference>
<reference evidence="2 3" key="1">
    <citation type="submission" date="2019-04" db="EMBL/GenBank/DDBJ databases">
        <title>Friends and foes A comparative genomics studyof 23 Aspergillus species from section Flavi.</title>
        <authorList>
            <consortium name="DOE Joint Genome Institute"/>
            <person name="Kjaerbolling I."/>
            <person name="Vesth T."/>
            <person name="Frisvad J.C."/>
            <person name="Nybo J.L."/>
            <person name="Theobald S."/>
            <person name="Kildgaard S."/>
            <person name="Isbrandt T."/>
            <person name="Kuo A."/>
            <person name="Sato A."/>
            <person name="Lyhne E.K."/>
            <person name="Kogle M.E."/>
            <person name="Wiebenga A."/>
            <person name="Kun R.S."/>
            <person name="Lubbers R.J."/>
            <person name="Makela M.R."/>
            <person name="Barry K."/>
            <person name="Chovatia M."/>
            <person name="Clum A."/>
            <person name="Daum C."/>
            <person name="Haridas S."/>
            <person name="He G."/>
            <person name="LaButti K."/>
            <person name="Lipzen A."/>
            <person name="Mondo S."/>
            <person name="Riley R."/>
            <person name="Salamov A."/>
            <person name="Simmons B.A."/>
            <person name="Magnuson J.K."/>
            <person name="Henrissat B."/>
            <person name="Mortensen U.H."/>
            <person name="Larsen T.O."/>
            <person name="Devries R.P."/>
            <person name="Grigoriev I.V."/>
            <person name="Machida M."/>
            <person name="Baker S.E."/>
            <person name="Andersen M.R."/>
        </authorList>
    </citation>
    <scope>NUCLEOTIDE SEQUENCE [LARGE SCALE GENOMIC DNA]</scope>
    <source>
        <strain evidence="2 3">CBS 763.97</strain>
    </source>
</reference>
<proteinExistence type="predicted"/>
<feature type="domain" description="FAD dependent oxidoreductase" evidence="1">
    <location>
        <begin position="52"/>
        <end position="447"/>
    </location>
</feature>
<evidence type="ECO:0000313" key="3">
    <source>
        <dbReference type="Proteomes" id="UP000326268"/>
    </source>
</evidence>
<dbReference type="GO" id="GO:0005737">
    <property type="term" value="C:cytoplasm"/>
    <property type="evidence" value="ECO:0007669"/>
    <property type="project" value="TreeGrafter"/>
</dbReference>
<protein>
    <submittedName>
        <fullName evidence="2">FAD dependent oxidoreductase</fullName>
    </submittedName>
</protein>
<organism evidence="2 3">
    <name type="scientific">Aspergillus caelatus</name>
    <dbReference type="NCBI Taxonomy" id="61420"/>
    <lineage>
        <taxon>Eukaryota</taxon>
        <taxon>Fungi</taxon>
        <taxon>Dikarya</taxon>
        <taxon>Ascomycota</taxon>
        <taxon>Pezizomycotina</taxon>
        <taxon>Eurotiomycetes</taxon>
        <taxon>Eurotiomycetidae</taxon>
        <taxon>Eurotiales</taxon>
        <taxon>Aspergillaceae</taxon>
        <taxon>Aspergillus</taxon>
        <taxon>Aspergillus subgen. Circumdati</taxon>
    </lineage>
</organism>
<dbReference type="Pfam" id="PF01266">
    <property type="entry name" value="DAO"/>
    <property type="match status" value="1"/>
</dbReference>
<gene>
    <name evidence="2" type="ORF">BDV27DRAFT_151280</name>
</gene>
<evidence type="ECO:0000313" key="2">
    <source>
        <dbReference type="EMBL" id="KAE8357496.1"/>
    </source>
</evidence>
<dbReference type="InterPro" id="IPR036188">
    <property type="entry name" value="FAD/NAD-bd_sf"/>
</dbReference>
<evidence type="ECO:0000259" key="1">
    <source>
        <dbReference type="Pfam" id="PF01266"/>
    </source>
</evidence>
<dbReference type="Proteomes" id="UP000326268">
    <property type="component" value="Unassembled WGS sequence"/>
</dbReference>
<dbReference type="Gene3D" id="3.30.9.10">
    <property type="entry name" value="D-Amino Acid Oxidase, subunit A, domain 2"/>
    <property type="match status" value="1"/>
</dbReference>